<dbReference type="Proteomes" id="UP000789570">
    <property type="component" value="Unassembled WGS sequence"/>
</dbReference>
<evidence type="ECO:0000256" key="1">
    <source>
        <dbReference type="SAM" id="MobiDB-lite"/>
    </source>
</evidence>
<dbReference type="AlphaFoldDB" id="A0A9N8VHN7"/>
<protein>
    <submittedName>
        <fullName evidence="3">9175_t:CDS:1</fullName>
    </submittedName>
</protein>
<organism evidence="3 4">
    <name type="scientific">Funneliformis caledonium</name>
    <dbReference type="NCBI Taxonomy" id="1117310"/>
    <lineage>
        <taxon>Eukaryota</taxon>
        <taxon>Fungi</taxon>
        <taxon>Fungi incertae sedis</taxon>
        <taxon>Mucoromycota</taxon>
        <taxon>Glomeromycotina</taxon>
        <taxon>Glomeromycetes</taxon>
        <taxon>Glomerales</taxon>
        <taxon>Glomeraceae</taxon>
        <taxon>Funneliformis</taxon>
    </lineage>
</organism>
<keyword evidence="2" id="KW-0732">Signal</keyword>
<accession>A0A9N8VHN7</accession>
<proteinExistence type="predicted"/>
<feature type="compositionally biased region" description="Basic and acidic residues" evidence="1">
    <location>
        <begin position="49"/>
        <end position="66"/>
    </location>
</feature>
<evidence type="ECO:0000313" key="4">
    <source>
        <dbReference type="Proteomes" id="UP000789570"/>
    </source>
</evidence>
<feature type="compositionally biased region" description="Polar residues" evidence="1">
    <location>
        <begin position="113"/>
        <end position="134"/>
    </location>
</feature>
<feature type="compositionally biased region" description="Low complexity" evidence="1">
    <location>
        <begin position="135"/>
        <end position="149"/>
    </location>
</feature>
<sequence length="186" mass="20098">MKLSIITFLSIFLSLFVVTIAEPIHKVRRLSVFPVSIALPESDGPIANDPEKPEKQPEQEAPEQPKESNPQEQPDEDPQEQPKGSDPEEESPNPVEPPSSSPTSDSKGIPVETPQNNSDGTPVETSPTTPGGTQTETSVPTSTESSTPSFVPRPSIISQSNAAVNRSFGFVCILLVMTNTILTRFY</sequence>
<evidence type="ECO:0000313" key="3">
    <source>
        <dbReference type="EMBL" id="CAG8451086.1"/>
    </source>
</evidence>
<keyword evidence="4" id="KW-1185">Reference proteome</keyword>
<feature type="region of interest" description="Disordered" evidence="1">
    <location>
        <begin position="41"/>
        <end position="154"/>
    </location>
</feature>
<gene>
    <name evidence="3" type="ORF">FCALED_LOCUS1234</name>
</gene>
<evidence type="ECO:0000256" key="2">
    <source>
        <dbReference type="SAM" id="SignalP"/>
    </source>
</evidence>
<feature type="signal peptide" evidence="2">
    <location>
        <begin position="1"/>
        <end position="21"/>
    </location>
</feature>
<feature type="chain" id="PRO_5040192726" evidence="2">
    <location>
        <begin position="22"/>
        <end position="186"/>
    </location>
</feature>
<dbReference type="OrthoDB" id="10569126at2759"/>
<dbReference type="EMBL" id="CAJVPQ010000150">
    <property type="protein sequence ID" value="CAG8451086.1"/>
    <property type="molecule type" value="Genomic_DNA"/>
</dbReference>
<name>A0A9N8VHN7_9GLOM</name>
<reference evidence="3" key="1">
    <citation type="submission" date="2021-06" db="EMBL/GenBank/DDBJ databases">
        <authorList>
            <person name="Kallberg Y."/>
            <person name="Tangrot J."/>
            <person name="Rosling A."/>
        </authorList>
    </citation>
    <scope>NUCLEOTIDE SEQUENCE</scope>
    <source>
        <strain evidence="3">UK204</strain>
    </source>
</reference>
<comment type="caution">
    <text evidence="3">The sequence shown here is derived from an EMBL/GenBank/DDBJ whole genome shotgun (WGS) entry which is preliminary data.</text>
</comment>